<evidence type="ECO:0008006" key="3">
    <source>
        <dbReference type="Google" id="ProtNLM"/>
    </source>
</evidence>
<gene>
    <name evidence="1" type="ORF">RchiOBHm_Chr7g0219141</name>
</gene>
<dbReference type="Gramene" id="PRQ19614">
    <property type="protein sequence ID" value="PRQ19614"/>
    <property type="gene ID" value="RchiOBHm_Chr7g0219141"/>
</dbReference>
<reference evidence="1 2" key="1">
    <citation type="journal article" date="2018" name="Nat. Genet.">
        <title>The Rosa genome provides new insights in the design of modern roses.</title>
        <authorList>
            <person name="Bendahmane M."/>
        </authorList>
    </citation>
    <scope>NUCLEOTIDE SEQUENCE [LARGE SCALE GENOMIC DNA]</scope>
    <source>
        <strain evidence="2">cv. Old Blush</strain>
    </source>
</reference>
<evidence type="ECO:0000313" key="1">
    <source>
        <dbReference type="EMBL" id="PRQ19614.1"/>
    </source>
</evidence>
<name>A0A2P6PCG9_ROSCH</name>
<sequence length="123" mass="14195">MYNYGIIYIDFLVCKIRGVTGKVNWLSWEKLGLPKEEGGMGFRCLRDFNLALLAKVGWRIIQQPEALWVQVLKGLYFPDCDFLSASKGPRASWAWSSILEGRNLLTDHALWQVLNRESISTWE</sequence>
<proteinExistence type="predicted"/>
<keyword evidence="2" id="KW-1185">Reference proteome</keyword>
<organism evidence="1 2">
    <name type="scientific">Rosa chinensis</name>
    <name type="common">China rose</name>
    <dbReference type="NCBI Taxonomy" id="74649"/>
    <lineage>
        <taxon>Eukaryota</taxon>
        <taxon>Viridiplantae</taxon>
        <taxon>Streptophyta</taxon>
        <taxon>Embryophyta</taxon>
        <taxon>Tracheophyta</taxon>
        <taxon>Spermatophyta</taxon>
        <taxon>Magnoliopsida</taxon>
        <taxon>eudicotyledons</taxon>
        <taxon>Gunneridae</taxon>
        <taxon>Pentapetalae</taxon>
        <taxon>rosids</taxon>
        <taxon>fabids</taxon>
        <taxon>Rosales</taxon>
        <taxon>Rosaceae</taxon>
        <taxon>Rosoideae</taxon>
        <taxon>Rosoideae incertae sedis</taxon>
        <taxon>Rosa</taxon>
    </lineage>
</organism>
<dbReference type="Proteomes" id="UP000238479">
    <property type="component" value="Chromosome 7"/>
</dbReference>
<comment type="caution">
    <text evidence="1">The sequence shown here is derived from an EMBL/GenBank/DDBJ whole genome shotgun (WGS) entry which is preliminary data.</text>
</comment>
<accession>A0A2P6PCG9</accession>
<dbReference type="STRING" id="74649.A0A2P6PCG9"/>
<evidence type="ECO:0000313" key="2">
    <source>
        <dbReference type="Proteomes" id="UP000238479"/>
    </source>
</evidence>
<dbReference type="OMA" id="KGPRASW"/>
<dbReference type="EMBL" id="PDCK01000045">
    <property type="protein sequence ID" value="PRQ19614.1"/>
    <property type="molecule type" value="Genomic_DNA"/>
</dbReference>
<protein>
    <recommendedName>
        <fullName evidence="3">Reverse transcriptase zinc-binding domain-containing protein</fullName>
    </recommendedName>
</protein>
<dbReference type="AlphaFoldDB" id="A0A2P6PCG9"/>